<protein>
    <recommendedName>
        <fullName evidence="5">Phage shock protein B</fullName>
    </recommendedName>
</protein>
<keyword evidence="1" id="KW-0175">Coiled coil</keyword>
<name>A0ABR9TMI5_9FLAO</name>
<sequence>MDKIIEFVPAIFAVLIFLVIWFVIRRIVSALSDKINNSEIQKEEMLTVLQEIRDELKELNKKKSSGNL</sequence>
<organism evidence="3 4">
    <name type="scientific">Flavobacterium hungaricum</name>
    <dbReference type="NCBI Taxonomy" id="2082725"/>
    <lineage>
        <taxon>Bacteria</taxon>
        <taxon>Pseudomonadati</taxon>
        <taxon>Bacteroidota</taxon>
        <taxon>Flavobacteriia</taxon>
        <taxon>Flavobacteriales</taxon>
        <taxon>Flavobacteriaceae</taxon>
        <taxon>Flavobacterium</taxon>
    </lineage>
</organism>
<evidence type="ECO:0000313" key="4">
    <source>
        <dbReference type="Proteomes" id="UP000640614"/>
    </source>
</evidence>
<keyword evidence="2" id="KW-0812">Transmembrane</keyword>
<dbReference type="RefSeq" id="WP_194139742.1">
    <property type="nucleotide sequence ID" value="NZ_PRDM01000004.1"/>
</dbReference>
<feature type="coiled-coil region" evidence="1">
    <location>
        <begin position="35"/>
        <end position="62"/>
    </location>
</feature>
<gene>
    <name evidence="3" type="ORF">C4F50_16630</name>
</gene>
<keyword evidence="2" id="KW-1133">Transmembrane helix</keyword>
<comment type="caution">
    <text evidence="3">The sequence shown here is derived from an EMBL/GenBank/DDBJ whole genome shotgun (WGS) entry which is preliminary data.</text>
</comment>
<dbReference type="EMBL" id="PRDM01000004">
    <property type="protein sequence ID" value="MBE8726548.1"/>
    <property type="molecule type" value="Genomic_DNA"/>
</dbReference>
<dbReference type="Proteomes" id="UP000640614">
    <property type="component" value="Unassembled WGS sequence"/>
</dbReference>
<keyword evidence="2" id="KW-0472">Membrane</keyword>
<evidence type="ECO:0008006" key="5">
    <source>
        <dbReference type="Google" id="ProtNLM"/>
    </source>
</evidence>
<feature type="transmembrane region" description="Helical" evidence="2">
    <location>
        <begin position="6"/>
        <end position="24"/>
    </location>
</feature>
<evidence type="ECO:0000313" key="3">
    <source>
        <dbReference type="EMBL" id="MBE8726548.1"/>
    </source>
</evidence>
<evidence type="ECO:0000256" key="1">
    <source>
        <dbReference type="SAM" id="Coils"/>
    </source>
</evidence>
<reference evidence="3 4" key="1">
    <citation type="submission" date="2018-07" db="EMBL/GenBank/DDBJ databases">
        <title>Genome assembly of strain KB82.</title>
        <authorList>
            <person name="Kukolya J."/>
            <person name="Horvath B."/>
            <person name="Nagy I."/>
            <person name="Toth A."/>
        </authorList>
    </citation>
    <scope>NUCLEOTIDE SEQUENCE [LARGE SCALE GENOMIC DNA]</scope>
    <source>
        <strain evidence="3 4">Kb82</strain>
    </source>
</reference>
<proteinExistence type="predicted"/>
<keyword evidence="4" id="KW-1185">Reference proteome</keyword>
<accession>A0ABR9TMI5</accession>
<evidence type="ECO:0000256" key="2">
    <source>
        <dbReference type="SAM" id="Phobius"/>
    </source>
</evidence>